<dbReference type="Pfam" id="PF00089">
    <property type="entry name" value="Trypsin"/>
    <property type="match status" value="1"/>
</dbReference>
<sequence>MLICILLFIVQHCHVAFAESSTAGLPFTLSQLAKVNESSVPDVFPWLALVEAPKGRCSGVLIEKQTEQFIFTSSNCVLMEQQVKLFSISRASSKRVQVEFPALVKIKIGVHHYQAKSIYVSKDGNIALIKLKEKVKGANPVKLPAARIELPTSVCYATYYARRGESFYPFRDPIEQPEDCQAKGDTISCGPFKPEQILSDGSPLICQGSDARWTLYGVLSDAKTEEQAIGKSIYLPASKYTEFISSASIGALQPAPSI</sequence>
<dbReference type="Proteomes" id="UP000054826">
    <property type="component" value="Unassembled WGS sequence"/>
</dbReference>
<evidence type="ECO:0000313" key="10">
    <source>
        <dbReference type="Proteomes" id="UP000054805"/>
    </source>
</evidence>
<comment type="similarity">
    <text evidence="2">Belongs to the peptidase S1 family. CLIP subfamily.</text>
</comment>
<reference evidence="9 10" key="1">
    <citation type="submission" date="2015-01" db="EMBL/GenBank/DDBJ databases">
        <title>Evolution of Trichinella species and genotypes.</title>
        <authorList>
            <person name="Korhonen P.K."/>
            <person name="Edoardo P."/>
            <person name="Giuseppe L.R."/>
            <person name="Gasser R.B."/>
        </authorList>
    </citation>
    <scope>NUCLEOTIDE SEQUENCE [LARGE SCALE GENOMIC DNA]</scope>
    <source>
        <strain evidence="6">ISS13</strain>
        <strain evidence="5">ISS141</strain>
        <strain evidence="8">ISS176</strain>
        <strain evidence="7">ISS588</strain>
    </source>
</reference>
<dbReference type="GO" id="GO:0006508">
    <property type="term" value="P:proteolysis"/>
    <property type="evidence" value="ECO:0007669"/>
    <property type="project" value="InterPro"/>
</dbReference>
<evidence type="ECO:0000313" key="11">
    <source>
        <dbReference type="Proteomes" id="UP000054815"/>
    </source>
</evidence>
<feature type="domain" description="Peptidase S1" evidence="4">
    <location>
        <begin position="21"/>
        <end position="249"/>
    </location>
</feature>
<dbReference type="Proteomes" id="UP000054815">
    <property type="component" value="Unassembled WGS sequence"/>
</dbReference>
<dbReference type="InterPro" id="IPR043504">
    <property type="entry name" value="Peptidase_S1_PA_chymotrypsin"/>
</dbReference>
<organism evidence="5 11">
    <name type="scientific">Trichinella pseudospiralis</name>
    <name type="common">Parasitic roundworm</name>
    <dbReference type="NCBI Taxonomy" id="6337"/>
    <lineage>
        <taxon>Eukaryota</taxon>
        <taxon>Metazoa</taxon>
        <taxon>Ecdysozoa</taxon>
        <taxon>Nematoda</taxon>
        <taxon>Enoplea</taxon>
        <taxon>Dorylaimia</taxon>
        <taxon>Trichinellida</taxon>
        <taxon>Trichinellidae</taxon>
        <taxon>Trichinella</taxon>
    </lineage>
</organism>
<dbReference type="Proteomes" id="UP000054805">
    <property type="component" value="Unassembled WGS sequence"/>
</dbReference>
<dbReference type="EMBL" id="JYDS01000006">
    <property type="protein sequence ID" value="KRZ33940.1"/>
    <property type="molecule type" value="Genomic_DNA"/>
</dbReference>
<dbReference type="InterPro" id="IPR001254">
    <property type="entry name" value="Trypsin_dom"/>
</dbReference>
<dbReference type="PROSITE" id="PS50240">
    <property type="entry name" value="TRYPSIN_DOM"/>
    <property type="match status" value="1"/>
</dbReference>
<dbReference type="OrthoDB" id="5915470at2759"/>
<name>A0A0V0XYD0_TRIPS</name>
<protein>
    <recommendedName>
        <fullName evidence="4">Peptidase S1 domain-containing protein</fullName>
    </recommendedName>
</protein>
<keyword evidence="10" id="KW-1185">Reference proteome</keyword>
<keyword evidence="1" id="KW-1015">Disulfide bond</keyword>
<evidence type="ECO:0000256" key="1">
    <source>
        <dbReference type="ARBA" id="ARBA00023157"/>
    </source>
</evidence>
<feature type="signal peptide" evidence="3">
    <location>
        <begin position="1"/>
        <end position="18"/>
    </location>
</feature>
<keyword evidence="3" id="KW-0732">Signal</keyword>
<dbReference type="Proteomes" id="UP000054632">
    <property type="component" value="Unassembled WGS sequence"/>
</dbReference>
<dbReference type="GO" id="GO:0004252">
    <property type="term" value="F:serine-type endopeptidase activity"/>
    <property type="evidence" value="ECO:0007669"/>
    <property type="project" value="InterPro"/>
</dbReference>
<dbReference type="InterPro" id="IPR051487">
    <property type="entry name" value="Ser/Thr_Proteases_Immune/Dev"/>
</dbReference>
<dbReference type="EMBL" id="JYDR01000001">
    <property type="protein sequence ID" value="KRY80004.1"/>
    <property type="molecule type" value="Genomic_DNA"/>
</dbReference>
<dbReference type="InterPro" id="IPR009003">
    <property type="entry name" value="Peptidase_S1_PA"/>
</dbReference>
<evidence type="ECO:0000256" key="2">
    <source>
        <dbReference type="ARBA" id="ARBA00024195"/>
    </source>
</evidence>
<evidence type="ECO:0000313" key="5">
    <source>
        <dbReference type="EMBL" id="KRX92784.1"/>
    </source>
</evidence>
<accession>A0A0V0XYD0</accession>
<dbReference type="Gene3D" id="2.40.10.10">
    <property type="entry name" value="Trypsin-like serine proteases"/>
    <property type="match status" value="1"/>
</dbReference>
<dbReference type="SUPFAM" id="SSF50494">
    <property type="entry name" value="Trypsin-like serine proteases"/>
    <property type="match status" value="1"/>
</dbReference>
<feature type="chain" id="PRO_5007437972" description="Peptidase S1 domain-containing protein" evidence="3">
    <location>
        <begin position="19"/>
        <end position="258"/>
    </location>
</feature>
<evidence type="ECO:0000313" key="9">
    <source>
        <dbReference type="Proteomes" id="UP000054632"/>
    </source>
</evidence>
<dbReference type="EMBL" id="JYDV01000013">
    <property type="protein sequence ID" value="KRZ42593.1"/>
    <property type="molecule type" value="Genomic_DNA"/>
</dbReference>
<gene>
    <name evidence="6" type="ORF">T4A_11260</name>
    <name evidence="7" type="ORF">T4B_10699</name>
    <name evidence="8" type="ORF">T4C_8017</name>
    <name evidence="5" type="ORF">T4E_1701</name>
</gene>
<evidence type="ECO:0000313" key="8">
    <source>
        <dbReference type="EMBL" id="KRZ42593.1"/>
    </source>
</evidence>
<evidence type="ECO:0000313" key="7">
    <source>
        <dbReference type="EMBL" id="KRZ33940.1"/>
    </source>
</evidence>
<evidence type="ECO:0000259" key="4">
    <source>
        <dbReference type="PROSITE" id="PS50240"/>
    </source>
</evidence>
<evidence type="ECO:0000256" key="3">
    <source>
        <dbReference type="SAM" id="SignalP"/>
    </source>
</evidence>
<dbReference type="PANTHER" id="PTHR24256">
    <property type="entry name" value="TRYPTASE-RELATED"/>
    <property type="match status" value="1"/>
</dbReference>
<dbReference type="AlphaFoldDB" id="A0A0V0XYD0"/>
<dbReference type="EMBL" id="JYDU01000103">
    <property type="protein sequence ID" value="KRX92784.1"/>
    <property type="molecule type" value="Genomic_DNA"/>
</dbReference>
<comment type="caution">
    <text evidence="5">The sequence shown here is derived from an EMBL/GenBank/DDBJ whole genome shotgun (WGS) entry which is preliminary data.</text>
</comment>
<proteinExistence type="inferred from homology"/>
<evidence type="ECO:0000313" key="6">
    <source>
        <dbReference type="EMBL" id="KRY80004.1"/>
    </source>
</evidence>
<dbReference type="STRING" id="6337.A0A0V0XYD0"/>